<evidence type="ECO:0000313" key="2">
    <source>
        <dbReference type="Proteomes" id="UP000828390"/>
    </source>
</evidence>
<evidence type="ECO:0000313" key="1">
    <source>
        <dbReference type="EMBL" id="KAH3846008.1"/>
    </source>
</evidence>
<name>A0A9D4KTW4_DREPO</name>
<proteinExistence type="predicted"/>
<reference evidence="1" key="2">
    <citation type="submission" date="2020-11" db="EMBL/GenBank/DDBJ databases">
        <authorList>
            <person name="McCartney M.A."/>
            <person name="Auch B."/>
            <person name="Kono T."/>
            <person name="Mallez S."/>
            <person name="Becker A."/>
            <person name="Gohl D.M."/>
            <person name="Silverstein K.A.T."/>
            <person name="Koren S."/>
            <person name="Bechman K.B."/>
            <person name="Herman A."/>
            <person name="Abrahante J.E."/>
            <person name="Garbe J."/>
        </authorList>
    </citation>
    <scope>NUCLEOTIDE SEQUENCE</scope>
    <source>
        <strain evidence="1">Duluth1</strain>
        <tissue evidence="1">Whole animal</tissue>
    </source>
</reference>
<organism evidence="1 2">
    <name type="scientific">Dreissena polymorpha</name>
    <name type="common">Zebra mussel</name>
    <name type="synonym">Mytilus polymorpha</name>
    <dbReference type="NCBI Taxonomy" id="45954"/>
    <lineage>
        <taxon>Eukaryota</taxon>
        <taxon>Metazoa</taxon>
        <taxon>Spiralia</taxon>
        <taxon>Lophotrochozoa</taxon>
        <taxon>Mollusca</taxon>
        <taxon>Bivalvia</taxon>
        <taxon>Autobranchia</taxon>
        <taxon>Heteroconchia</taxon>
        <taxon>Euheterodonta</taxon>
        <taxon>Imparidentia</taxon>
        <taxon>Neoheterodontei</taxon>
        <taxon>Myida</taxon>
        <taxon>Dreissenoidea</taxon>
        <taxon>Dreissenidae</taxon>
        <taxon>Dreissena</taxon>
    </lineage>
</organism>
<dbReference type="Proteomes" id="UP000828390">
    <property type="component" value="Unassembled WGS sequence"/>
</dbReference>
<dbReference type="EMBL" id="JAIWYP010000003">
    <property type="protein sequence ID" value="KAH3846008.1"/>
    <property type="molecule type" value="Genomic_DNA"/>
</dbReference>
<reference evidence="1" key="1">
    <citation type="journal article" date="2019" name="bioRxiv">
        <title>The Genome of the Zebra Mussel, Dreissena polymorpha: A Resource for Invasive Species Research.</title>
        <authorList>
            <person name="McCartney M.A."/>
            <person name="Auch B."/>
            <person name="Kono T."/>
            <person name="Mallez S."/>
            <person name="Zhang Y."/>
            <person name="Obille A."/>
            <person name="Becker A."/>
            <person name="Abrahante J.E."/>
            <person name="Garbe J."/>
            <person name="Badalamenti J.P."/>
            <person name="Herman A."/>
            <person name="Mangelson H."/>
            <person name="Liachko I."/>
            <person name="Sullivan S."/>
            <person name="Sone E.D."/>
            <person name="Koren S."/>
            <person name="Silverstein K.A.T."/>
            <person name="Beckman K.B."/>
            <person name="Gohl D.M."/>
        </authorList>
    </citation>
    <scope>NUCLEOTIDE SEQUENCE</scope>
    <source>
        <strain evidence="1">Duluth1</strain>
        <tissue evidence="1">Whole animal</tissue>
    </source>
</reference>
<comment type="caution">
    <text evidence="1">The sequence shown here is derived from an EMBL/GenBank/DDBJ whole genome shotgun (WGS) entry which is preliminary data.</text>
</comment>
<protein>
    <submittedName>
        <fullName evidence="1">Uncharacterized protein</fullName>
    </submittedName>
</protein>
<keyword evidence="2" id="KW-1185">Reference proteome</keyword>
<gene>
    <name evidence="1" type="ORF">DPMN_088304</name>
</gene>
<dbReference type="AlphaFoldDB" id="A0A9D4KTW4"/>
<accession>A0A9D4KTW4</accession>
<sequence>MKRPGLAAVYLDGHYEGLVELVLGGEADGTACPPPAQSCRRCVMVIIIRTSAVLLLRKDFAKVLEAGHFF</sequence>